<keyword evidence="2" id="KW-1185">Reference proteome</keyword>
<sequence length="127" mass="13001">MKEGTLALFLLFAFASHGTWCAASERSTAADAAAHHHLRPHLQVEAQGLHEAQGKRLLEMQSPRKLAGHAHMAGGGASGGGRNTGGGAANTRPHNSKNGGAVALPAPVTSGLALVFTTTILLAVFSF</sequence>
<name>A0ACD5ZYJ3_AVESA</name>
<accession>A0ACD5ZYJ3</accession>
<proteinExistence type="predicted"/>
<protein>
    <submittedName>
        <fullName evidence="1">Uncharacterized protein</fullName>
    </submittedName>
</protein>
<reference evidence="1" key="1">
    <citation type="submission" date="2021-05" db="EMBL/GenBank/DDBJ databases">
        <authorList>
            <person name="Scholz U."/>
            <person name="Mascher M."/>
            <person name="Fiebig A."/>
        </authorList>
    </citation>
    <scope>NUCLEOTIDE SEQUENCE [LARGE SCALE GENOMIC DNA]</scope>
</reference>
<dbReference type="EnsemblPlants" id="AVESA.00010b.r2.7AG1229650.1">
    <property type="protein sequence ID" value="AVESA.00010b.r2.7AG1229650.1.CDS"/>
    <property type="gene ID" value="AVESA.00010b.r2.7AG1229650"/>
</dbReference>
<organism evidence="1 2">
    <name type="scientific">Avena sativa</name>
    <name type="common">Oat</name>
    <dbReference type="NCBI Taxonomy" id="4498"/>
    <lineage>
        <taxon>Eukaryota</taxon>
        <taxon>Viridiplantae</taxon>
        <taxon>Streptophyta</taxon>
        <taxon>Embryophyta</taxon>
        <taxon>Tracheophyta</taxon>
        <taxon>Spermatophyta</taxon>
        <taxon>Magnoliopsida</taxon>
        <taxon>Liliopsida</taxon>
        <taxon>Poales</taxon>
        <taxon>Poaceae</taxon>
        <taxon>BOP clade</taxon>
        <taxon>Pooideae</taxon>
        <taxon>Poodae</taxon>
        <taxon>Poeae</taxon>
        <taxon>Poeae Chloroplast Group 1 (Aveneae type)</taxon>
        <taxon>Aveninae</taxon>
        <taxon>Avena</taxon>
    </lineage>
</organism>
<dbReference type="Proteomes" id="UP001732700">
    <property type="component" value="Chromosome 7A"/>
</dbReference>
<reference evidence="1" key="2">
    <citation type="submission" date="2025-09" db="UniProtKB">
        <authorList>
            <consortium name="EnsemblPlants"/>
        </authorList>
    </citation>
    <scope>IDENTIFICATION</scope>
</reference>
<evidence type="ECO:0000313" key="1">
    <source>
        <dbReference type="EnsemblPlants" id="AVESA.00010b.r2.7AG1229650.1.CDS"/>
    </source>
</evidence>
<evidence type="ECO:0000313" key="2">
    <source>
        <dbReference type="Proteomes" id="UP001732700"/>
    </source>
</evidence>